<organism evidence="2 3">
    <name type="scientific">Streptomyces monticola</name>
    <dbReference type="NCBI Taxonomy" id="2666263"/>
    <lineage>
        <taxon>Bacteria</taxon>
        <taxon>Bacillati</taxon>
        <taxon>Actinomycetota</taxon>
        <taxon>Actinomycetes</taxon>
        <taxon>Kitasatosporales</taxon>
        <taxon>Streptomycetaceae</taxon>
        <taxon>Streptomyces</taxon>
    </lineage>
</organism>
<evidence type="ECO:0000259" key="1">
    <source>
        <dbReference type="PROSITE" id="PS50104"/>
    </source>
</evidence>
<gene>
    <name evidence="2" type="ORF">ACFQVC_02045</name>
</gene>
<sequence length="426" mass="47825">MPQVFISHSVKDDALAEEVRQAVLDELTAKKYDVKVDYRDIVPGRDWNPELNQWLLECDAAVILLNAHALRSDWVRREVAILTFRRFHNPRLQLFPVLLGDLDTKDLDAAGLIDMAPVQSARFTAAQWADGGREKLTALLLDQFARLPDLGACTGTDDALHGWITRIARCLGECGTESLKAAAAQLGLTDADLAQVEGTVAAALFLAYQMLDTADQRLHEALYELDPDLPEARFSQLVKELRSIWVDVEAARHLLPREPDHGGVVVLTARVPDTAVFHVQRAFCMSLRRFQVQSAQRLPGGEEGIFEELHEACLDAIRELLGLRPGQAIRDYAWRPNVAHFLFLDTAHERPAHVTRIVRELRDAYPKLTVVLLTDKAESAQEARDRWKLDGLVVVTPHLTEKAEDLGNQLSTDLYRLPQRVRGDQP</sequence>
<dbReference type="RefSeq" id="WP_381825727.1">
    <property type="nucleotide sequence ID" value="NZ_JBHTCF010000001.1"/>
</dbReference>
<dbReference type="SUPFAM" id="SSF52200">
    <property type="entry name" value="Toll/Interleukin receptor TIR domain"/>
    <property type="match status" value="1"/>
</dbReference>
<proteinExistence type="predicted"/>
<keyword evidence="3" id="KW-1185">Reference proteome</keyword>
<evidence type="ECO:0000313" key="3">
    <source>
        <dbReference type="Proteomes" id="UP001596523"/>
    </source>
</evidence>
<dbReference type="EMBL" id="JBHTCF010000001">
    <property type="protein sequence ID" value="MFC7303000.1"/>
    <property type="molecule type" value="Genomic_DNA"/>
</dbReference>
<reference evidence="3" key="1">
    <citation type="journal article" date="2019" name="Int. J. Syst. Evol. Microbiol.">
        <title>The Global Catalogue of Microorganisms (GCM) 10K type strain sequencing project: providing services to taxonomists for standard genome sequencing and annotation.</title>
        <authorList>
            <consortium name="The Broad Institute Genomics Platform"/>
            <consortium name="The Broad Institute Genome Sequencing Center for Infectious Disease"/>
            <person name="Wu L."/>
            <person name="Ma J."/>
        </authorList>
    </citation>
    <scope>NUCLEOTIDE SEQUENCE [LARGE SCALE GENOMIC DNA]</scope>
    <source>
        <strain evidence="3">SYNS20</strain>
    </source>
</reference>
<dbReference type="Pfam" id="PF13676">
    <property type="entry name" value="TIR_2"/>
    <property type="match status" value="1"/>
</dbReference>
<dbReference type="InterPro" id="IPR000157">
    <property type="entry name" value="TIR_dom"/>
</dbReference>
<evidence type="ECO:0000313" key="2">
    <source>
        <dbReference type="EMBL" id="MFC7303000.1"/>
    </source>
</evidence>
<dbReference type="InterPro" id="IPR035897">
    <property type="entry name" value="Toll_tir_struct_dom_sf"/>
</dbReference>
<protein>
    <submittedName>
        <fullName evidence="2">Toll/interleukin-1 receptor domain-containing protein</fullName>
    </submittedName>
</protein>
<dbReference type="PROSITE" id="PS50104">
    <property type="entry name" value="TIR"/>
    <property type="match status" value="1"/>
</dbReference>
<dbReference type="Proteomes" id="UP001596523">
    <property type="component" value="Unassembled WGS sequence"/>
</dbReference>
<dbReference type="SMART" id="SM00255">
    <property type="entry name" value="TIR"/>
    <property type="match status" value="1"/>
</dbReference>
<name>A0ABW2JAI3_9ACTN</name>
<dbReference type="Gene3D" id="3.40.50.10140">
    <property type="entry name" value="Toll/interleukin-1 receptor homology (TIR) domain"/>
    <property type="match status" value="1"/>
</dbReference>
<keyword evidence="2" id="KW-0675">Receptor</keyword>
<comment type="caution">
    <text evidence="2">The sequence shown here is derived from an EMBL/GenBank/DDBJ whole genome shotgun (WGS) entry which is preliminary data.</text>
</comment>
<feature type="domain" description="TIR" evidence="1">
    <location>
        <begin position="1"/>
        <end position="144"/>
    </location>
</feature>
<accession>A0ABW2JAI3</accession>